<organism evidence="1 2">
    <name type="scientific">Zhenhengia yiwuensis</name>
    <dbReference type="NCBI Taxonomy" id="2763666"/>
    <lineage>
        <taxon>Bacteria</taxon>
        <taxon>Bacillati</taxon>
        <taxon>Bacillota</taxon>
        <taxon>Clostridia</taxon>
        <taxon>Lachnospirales</taxon>
        <taxon>Lachnospiraceae</taxon>
        <taxon>Zhenhengia</taxon>
    </lineage>
</organism>
<proteinExistence type="predicted"/>
<gene>
    <name evidence="1" type="ORF">H8718_04650</name>
</gene>
<protein>
    <recommendedName>
        <fullName evidence="3">Regulatory protein YycH-like domain-containing protein</fullName>
    </recommendedName>
</protein>
<comment type="caution">
    <text evidence="1">The sequence shown here is derived from an EMBL/GenBank/DDBJ whole genome shotgun (WGS) entry which is preliminary data.</text>
</comment>
<name>A0A926EHU3_9FIRM</name>
<accession>A0A926EHU3</accession>
<keyword evidence="2" id="KW-1185">Reference proteome</keyword>
<sequence>MRWNKALNFLLIIFICLNIALAWINYNRFNESYKVSEERIQTIKGILADRNIQVKADLPTLFIPRSSIWIESIEISASLRDAIVNRLFGKERADVTITNEVSGDYGKNALIYSKGEARLEFYKDHIGYRNEAAKSKETAVSIKQASKFAKDFIRQLDLADHLKEVKIDYRSESYGIAVTYYEVYRGLPIFDSYVKMKISPNGVFEAEVRCLEVTDKVSLTKPLYPIDQVLFALQKPKVENETYVIESVELGYRLDHSEGMHILSEEAVPVYKITIEGLSDPIFVNAYTNTYEEILFISQV</sequence>
<dbReference type="Proteomes" id="UP000655830">
    <property type="component" value="Unassembled WGS sequence"/>
</dbReference>
<dbReference type="AlphaFoldDB" id="A0A926EHU3"/>
<dbReference type="RefSeq" id="WP_249331930.1">
    <property type="nucleotide sequence ID" value="NZ_JACRSY010000005.1"/>
</dbReference>
<evidence type="ECO:0000313" key="1">
    <source>
        <dbReference type="EMBL" id="MBC8578820.1"/>
    </source>
</evidence>
<evidence type="ECO:0008006" key="3">
    <source>
        <dbReference type="Google" id="ProtNLM"/>
    </source>
</evidence>
<evidence type="ECO:0000313" key="2">
    <source>
        <dbReference type="Proteomes" id="UP000655830"/>
    </source>
</evidence>
<reference evidence="1" key="1">
    <citation type="submission" date="2020-08" db="EMBL/GenBank/DDBJ databases">
        <title>Genome public.</title>
        <authorList>
            <person name="Liu C."/>
            <person name="Sun Q."/>
        </authorList>
    </citation>
    <scope>NUCLEOTIDE SEQUENCE</scope>
    <source>
        <strain evidence="1">NSJ-12</strain>
    </source>
</reference>
<dbReference type="EMBL" id="JACRSY010000005">
    <property type="protein sequence ID" value="MBC8578820.1"/>
    <property type="molecule type" value="Genomic_DNA"/>
</dbReference>